<dbReference type="RefSeq" id="WP_278013050.1">
    <property type="nucleotide sequence ID" value="NZ_CP121208.1"/>
</dbReference>
<dbReference type="Proteomes" id="UP001215216">
    <property type="component" value="Chromosome"/>
</dbReference>
<dbReference type="InterPro" id="IPR009057">
    <property type="entry name" value="Homeodomain-like_sf"/>
</dbReference>
<dbReference type="PANTHER" id="PTHR30055">
    <property type="entry name" value="HTH-TYPE TRANSCRIPTIONAL REGULATOR RUTR"/>
    <property type="match status" value="1"/>
</dbReference>
<dbReference type="EMBL" id="CP121208">
    <property type="protein sequence ID" value="WFM83655.1"/>
    <property type="molecule type" value="Genomic_DNA"/>
</dbReference>
<keyword evidence="5" id="KW-1185">Reference proteome</keyword>
<dbReference type="SUPFAM" id="SSF48498">
    <property type="entry name" value="Tetracyclin repressor-like, C-terminal domain"/>
    <property type="match status" value="1"/>
</dbReference>
<keyword evidence="1 2" id="KW-0238">DNA-binding</keyword>
<dbReference type="InterPro" id="IPR001647">
    <property type="entry name" value="HTH_TetR"/>
</dbReference>
<dbReference type="PANTHER" id="PTHR30055:SF227">
    <property type="entry name" value="TRANSCRIPTIONAL REGULATORY PROTEIN (PROBABLY TETR-FAMILY)-RELATED"/>
    <property type="match status" value="1"/>
</dbReference>
<dbReference type="SUPFAM" id="SSF46689">
    <property type="entry name" value="Homeodomain-like"/>
    <property type="match status" value="1"/>
</dbReference>
<accession>A0ABY8G131</accession>
<dbReference type="InterPro" id="IPR036271">
    <property type="entry name" value="Tet_transcr_reg_TetR-rel_C_sf"/>
</dbReference>
<evidence type="ECO:0000256" key="2">
    <source>
        <dbReference type="PROSITE-ProRule" id="PRU00335"/>
    </source>
</evidence>
<feature type="domain" description="HTH tetR-type" evidence="3">
    <location>
        <begin position="12"/>
        <end position="72"/>
    </location>
</feature>
<gene>
    <name evidence="4" type="ORF">P7079_01350</name>
</gene>
<dbReference type="Pfam" id="PF00440">
    <property type="entry name" value="TetR_N"/>
    <property type="match status" value="1"/>
</dbReference>
<reference evidence="4 5" key="1">
    <citation type="submission" date="2023-03" db="EMBL/GenBank/DDBJ databases">
        <title>Complete genome of Arcanobacterium canis strain DSM 25104 isolated in 2010 from a canine otitis externa in Germany.</title>
        <authorList>
            <person name="Borowiak M."/>
            <person name="Kreitlow A."/>
            <person name="Malorny B."/>
            <person name="Laemmler C."/>
            <person name="Prenger-Berninghoff E."/>
            <person name="Ploetz M."/>
            <person name="Abdulmawjood A."/>
        </authorList>
    </citation>
    <scope>NUCLEOTIDE SEQUENCE [LARGE SCALE GENOMIC DNA]</scope>
    <source>
        <strain evidence="4 5">DSM 25104</strain>
    </source>
</reference>
<dbReference type="PRINTS" id="PR00455">
    <property type="entry name" value="HTHTETR"/>
</dbReference>
<sequence>MTEKKRQRMSRLERREQLIKIARSLFARHGYDAVSIEEIAASAGVSKPVIYEHFGGKEGLYQVIVDRETQAVGTLLADSLSPEISPRCALERAIYGLFNYIDAHPDGFSLLIHQSPDALDAGNFSTILSDIGDYLTSLLTPYFTQLGLNEDAAPLYAQMLAGMVGLTGQQWAMTREPDKYALAAHVVNLVWNGLHNLEKDPRLGTIDHPE</sequence>
<dbReference type="PROSITE" id="PS01081">
    <property type="entry name" value="HTH_TETR_1"/>
    <property type="match status" value="1"/>
</dbReference>
<protein>
    <submittedName>
        <fullName evidence="4">TetR/AcrR family transcriptional regulator</fullName>
    </submittedName>
</protein>
<proteinExistence type="predicted"/>
<evidence type="ECO:0000313" key="4">
    <source>
        <dbReference type="EMBL" id="WFM83655.1"/>
    </source>
</evidence>
<dbReference type="InterPro" id="IPR023772">
    <property type="entry name" value="DNA-bd_HTH_TetR-type_CS"/>
</dbReference>
<evidence type="ECO:0000259" key="3">
    <source>
        <dbReference type="PROSITE" id="PS50977"/>
    </source>
</evidence>
<dbReference type="Gene3D" id="1.10.357.10">
    <property type="entry name" value="Tetracycline Repressor, domain 2"/>
    <property type="match status" value="1"/>
</dbReference>
<dbReference type="InterPro" id="IPR050109">
    <property type="entry name" value="HTH-type_TetR-like_transc_reg"/>
</dbReference>
<evidence type="ECO:0000256" key="1">
    <source>
        <dbReference type="ARBA" id="ARBA00023125"/>
    </source>
</evidence>
<evidence type="ECO:0000313" key="5">
    <source>
        <dbReference type="Proteomes" id="UP001215216"/>
    </source>
</evidence>
<dbReference type="PROSITE" id="PS50977">
    <property type="entry name" value="HTH_TETR_2"/>
    <property type="match status" value="1"/>
</dbReference>
<organism evidence="4 5">
    <name type="scientific">Arcanobacterium canis</name>
    <dbReference type="NCBI Taxonomy" id="999183"/>
    <lineage>
        <taxon>Bacteria</taxon>
        <taxon>Bacillati</taxon>
        <taxon>Actinomycetota</taxon>
        <taxon>Actinomycetes</taxon>
        <taxon>Actinomycetales</taxon>
        <taxon>Actinomycetaceae</taxon>
        <taxon>Arcanobacterium</taxon>
    </lineage>
</organism>
<feature type="DNA-binding region" description="H-T-H motif" evidence="2">
    <location>
        <begin position="35"/>
        <end position="54"/>
    </location>
</feature>
<name>A0ABY8G131_9ACTO</name>